<dbReference type="EMBL" id="FR718724">
    <property type="protein sequence ID" value="CBX73317.1"/>
    <property type="molecule type" value="Genomic_DNA"/>
</dbReference>
<dbReference type="FunFam" id="1.10.287.130:FF:000014">
    <property type="entry name" value="Signal transduction histidine-protein kinase BaeS"/>
    <property type="match status" value="1"/>
</dbReference>
<feature type="domain" description="HAMP" evidence="13">
    <location>
        <begin position="181"/>
        <end position="233"/>
    </location>
</feature>
<keyword evidence="10" id="KW-1133">Transmembrane helix</keyword>
<dbReference type="PANTHER" id="PTHR43547:SF2">
    <property type="entry name" value="HYBRID SIGNAL TRANSDUCTION HISTIDINE KINASE C"/>
    <property type="match status" value="1"/>
</dbReference>
<feature type="transmembrane region" description="Helical" evidence="10">
    <location>
        <begin position="161"/>
        <end position="179"/>
    </location>
</feature>
<evidence type="ECO:0000256" key="3">
    <source>
        <dbReference type="ARBA" id="ARBA00012438"/>
    </source>
</evidence>
<dbReference type="SUPFAM" id="SSF55874">
    <property type="entry name" value="ATPase domain of HSP90 chaperone/DNA topoisomerase II/histidine kinase"/>
    <property type="match status" value="1"/>
</dbReference>
<dbReference type="InterPro" id="IPR001867">
    <property type="entry name" value="OmpR/PhoB-type_DNA-bd"/>
</dbReference>
<feature type="domain" description="OmpR/PhoB-type" evidence="14">
    <location>
        <begin position="595"/>
        <end position="670"/>
    </location>
</feature>
<comment type="catalytic activity">
    <reaction evidence="1">
        <text>ATP + protein L-histidine = ADP + protein N-phospho-L-histidine.</text>
        <dbReference type="EC" id="2.7.13.3"/>
    </reaction>
</comment>
<dbReference type="Gene3D" id="1.10.10.10">
    <property type="entry name" value="Winged helix-like DNA-binding domain superfamily/Winged helix DNA-binding domain"/>
    <property type="match status" value="1"/>
</dbReference>
<dbReference type="CDD" id="cd06225">
    <property type="entry name" value="HAMP"/>
    <property type="match status" value="1"/>
</dbReference>
<evidence type="ECO:0000259" key="11">
    <source>
        <dbReference type="PROSITE" id="PS50109"/>
    </source>
</evidence>
<evidence type="ECO:0000256" key="10">
    <source>
        <dbReference type="SAM" id="Phobius"/>
    </source>
</evidence>
<keyword evidence="10" id="KW-0812">Transmembrane</keyword>
<organism evidence="15">
    <name type="scientific">Yersinia enterocolitica W22703</name>
    <dbReference type="NCBI Taxonomy" id="913028"/>
    <lineage>
        <taxon>Bacteria</taxon>
        <taxon>Pseudomonadati</taxon>
        <taxon>Pseudomonadota</taxon>
        <taxon>Gammaproteobacteria</taxon>
        <taxon>Enterobacterales</taxon>
        <taxon>Yersiniaceae</taxon>
        <taxon>Yersinia</taxon>
    </lineage>
</organism>
<dbReference type="Pfam" id="PF00672">
    <property type="entry name" value="HAMP"/>
    <property type="match status" value="1"/>
</dbReference>
<evidence type="ECO:0000256" key="7">
    <source>
        <dbReference type="ARBA" id="ARBA00023125"/>
    </source>
</evidence>
<dbReference type="NCBIfam" id="NF007837">
    <property type="entry name" value="PRK10549.1"/>
    <property type="match status" value="1"/>
</dbReference>
<evidence type="ECO:0000256" key="2">
    <source>
        <dbReference type="ARBA" id="ARBA00004370"/>
    </source>
</evidence>
<feature type="DNA-binding region" description="OmpR/PhoB-type" evidence="9">
    <location>
        <begin position="595"/>
        <end position="670"/>
    </location>
</feature>
<dbReference type="GO" id="GO:0006355">
    <property type="term" value="P:regulation of DNA-templated transcription"/>
    <property type="evidence" value="ECO:0007669"/>
    <property type="project" value="InterPro"/>
</dbReference>
<dbReference type="SMART" id="SM00448">
    <property type="entry name" value="REC"/>
    <property type="match status" value="1"/>
</dbReference>
<dbReference type="Pfam" id="PF00072">
    <property type="entry name" value="Response_reg"/>
    <property type="match status" value="1"/>
</dbReference>
<dbReference type="Pfam" id="PF00486">
    <property type="entry name" value="Trans_reg_C"/>
    <property type="match status" value="1"/>
</dbReference>
<dbReference type="EC" id="2.7.13.3" evidence="3"/>
<dbReference type="GO" id="GO:0003677">
    <property type="term" value="F:DNA binding"/>
    <property type="evidence" value="ECO:0007669"/>
    <property type="project" value="UniProtKB-UniRule"/>
</dbReference>
<dbReference type="NCBIfam" id="NF012163">
    <property type="entry name" value="BaeS_SmeS"/>
    <property type="match status" value="1"/>
</dbReference>
<feature type="domain" description="Histidine kinase" evidence="11">
    <location>
        <begin position="241"/>
        <end position="434"/>
    </location>
</feature>
<dbReference type="InterPro" id="IPR036097">
    <property type="entry name" value="HisK_dim/P_sf"/>
</dbReference>
<dbReference type="SMART" id="SM00388">
    <property type="entry name" value="HisKA"/>
    <property type="match status" value="1"/>
</dbReference>
<dbReference type="InterPro" id="IPR001789">
    <property type="entry name" value="Sig_transdc_resp-reg_receiver"/>
</dbReference>
<dbReference type="PROSITE" id="PS50885">
    <property type="entry name" value="HAMP"/>
    <property type="match status" value="1"/>
</dbReference>
<keyword evidence="6 15" id="KW-0418">Kinase</keyword>
<evidence type="ECO:0000259" key="14">
    <source>
        <dbReference type="PROSITE" id="PS51755"/>
    </source>
</evidence>
<evidence type="ECO:0000259" key="12">
    <source>
        <dbReference type="PROSITE" id="PS50110"/>
    </source>
</evidence>
<dbReference type="PRINTS" id="PR00344">
    <property type="entry name" value="BCTRLSENSOR"/>
</dbReference>
<dbReference type="Pfam" id="PF02518">
    <property type="entry name" value="HATPase_c"/>
    <property type="match status" value="1"/>
</dbReference>
<dbReference type="Gene3D" id="6.10.340.10">
    <property type="match status" value="1"/>
</dbReference>
<dbReference type="Gene3D" id="3.40.50.2300">
    <property type="match status" value="1"/>
</dbReference>
<dbReference type="Gene3D" id="1.10.287.130">
    <property type="match status" value="1"/>
</dbReference>
<sequence length="670" mass="75648">MRIGITGKLFMAIFATCMLVLITMHWGVRASFERGFIDYIKQSNEQRIAMLGDALEVQYQRYGNWDFLRNNDQIIYQIMKSFEQSGDNSRNLPPHGWRAQLWVVDSHNNLLAGRTDRVPKEASRQPITVNKQVVGWVMSTPPEKLTRNADINFDRQQRRTSWIIVGLSTLLAAAATWILSRGMLAPVKRLVEGTHRLAAGDFSARVAVSSRDELGRLAQDFNQLASSLEKNEQMRRDFMADVSHELRTPLAVLRGELEALQDGVRAPTPESLISLQAEVGILTKLVNDLHQLSLSDRGALAYRKTQLDAARLLQIAIASFRGRFESKNITITTHFPEQAVMFGDPDRLNQLFHNLLENSLRYTNEGGQLDISAHQEEETLTLRWQDSKPGLSDEQLQRIFERFYRTESSRNRASGGSGLGLAICHNIVEAHGGNQRRTFTYGWPADYGSISPIPFNRVIHVMHEPLQSASQSGTVLIVEDEPKLGQLLVDYLQAAGYSTQWLTNGAEVVAAVRQSPPAIILLDLMLPGSDGISICREIRRFSDVPIMMVTAKTEEIDRLLGLEIGADDYICKPYSPREVVARVKTILRRCQQQREQPSESAPLIIDESRFQASYQGHLLELTPAEFRLLKILATQPGHVFSREQLLNNLYDDYRVVTDRTIDSHIKKPAP</sequence>
<name>F4N5F9_YEREN</name>
<dbReference type="PROSITE" id="PS50110">
    <property type="entry name" value="RESPONSE_REGULATORY"/>
    <property type="match status" value="1"/>
</dbReference>
<evidence type="ECO:0000256" key="4">
    <source>
        <dbReference type="ARBA" id="ARBA00022553"/>
    </source>
</evidence>
<dbReference type="AlphaFoldDB" id="F4N5F9"/>
<dbReference type="InterPro" id="IPR004358">
    <property type="entry name" value="Sig_transdc_His_kin-like_C"/>
</dbReference>
<dbReference type="PROSITE" id="PS50109">
    <property type="entry name" value="HIS_KIN"/>
    <property type="match status" value="1"/>
</dbReference>
<evidence type="ECO:0000259" key="13">
    <source>
        <dbReference type="PROSITE" id="PS50885"/>
    </source>
</evidence>
<dbReference type="PROSITE" id="PS51755">
    <property type="entry name" value="OMPR_PHOB"/>
    <property type="match status" value="1"/>
</dbReference>
<evidence type="ECO:0000256" key="9">
    <source>
        <dbReference type="PROSITE-ProRule" id="PRU01091"/>
    </source>
</evidence>
<evidence type="ECO:0000256" key="1">
    <source>
        <dbReference type="ARBA" id="ARBA00000085"/>
    </source>
</evidence>
<dbReference type="InterPro" id="IPR003660">
    <property type="entry name" value="HAMP_dom"/>
</dbReference>
<dbReference type="NCBIfam" id="NF007982">
    <property type="entry name" value="PRK10710.1"/>
    <property type="match status" value="1"/>
</dbReference>
<dbReference type="SUPFAM" id="SSF47384">
    <property type="entry name" value="Homodimeric domain of signal transducing histidine kinase"/>
    <property type="match status" value="1"/>
</dbReference>
<comment type="subcellular location">
    <subcellularLocation>
        <location evidence="2">Membrane</location>
    </subcellularLocation>
</comment>
<dbReference type="InterPro" id="IPR036890">
    <property type="entry name" value="HATPase_C_sf"/>
</dbReference>
<evidence type="ECO:0000256" key="8">
    <source>
        <dbReference type="PROSITE-ProRule" id="PRU00169"/>
    </source>
</evidence>
<keyword evidence="5 15" id="KW-0808">Transferase</keyword>
<dbReference type="SMART" id="SM00304">
    <property type="entry name" value="HAMP"/>
    <property type="match status" value="1"/>
</dbReference>
<dbReference type="CDD" id="cd00082">
    <property type="entry name" value="HisKA"/>
    <property type="match status" value="1"/>
</dbReference>
<dbReference type="SUPFAM" id="SSF158472">
    <property type="entry name" value="HAMP domain-like"/>
    <property type="match status" value="1"/>
</dbReference>
<dbReference type="InterPro" id="IPR003661">
    <property type="entry name" value="HisK_dim/P_dom"/>
</dbReference>
<dbReference type="CDD" id="cd19938">
    <property type="entry name" value="REC_OmpR_BaeR-like"/>
    <property type="match status" value="1"/>
</dbReference>
<dbReference type="SUPFAM" id="SSF52172">
    <property type="entry name" value="CheY-like"/>
    <property type="match status" value="1"/>
</dbReference>
<proteinExistence type="predicted"/>
<dbReference type="Gene3D" id="3.30.565.10">
    <property type="entry name" value="Histidine kinase-like ATPase, C-terminal domain"/>
    <property type="match status" value="1"/>
</dbReference>
<dbReference type="Pfam" id="PF00512">
    <property type="entry name" value="HisKA"/>
    <property type="match status" value="1"/>
</dbReference>
<feature type="domain" description="Response regulatory" evidence="12">
    <location>
        <begin position="474"/>
        <end position="587"/>
    </location>
</feature>
<dbReference type="InterPro" id="IPR036388">
    <property type="entry name" value="WH-like_DNA-bd_sf"/>
</dbReference>
<dbReference type="InterPro" id="IPR005467">
    <property type="entry name" value="His_kinase_dom"/>
</dbReference>
<dbReference type="FunFam" id="3.40.50.2300:FF:000080">
    <property type="entry name" value="Two-component system response regulator BaeR"/>
    <property type="match status" value="1"/>
</dbReference>
<dbReference type="FunFam" id="3.30.565.10:FF:000006">
    <property type="entry name" value="Sensor histidine kinase WalK"/>
    <property type="match status" value="1"/>
</dbReference>
<dbReference type="GO" id="GO:0000155">
    <property type="term" value="F:phosphorelay sensor kinase activity"/>
    <property type="evidence" value="ECO:0007669"/>
    <property type="project" value="InterPro"/>
</dbReference>
<gene>
    <name evidence="15" type="primary">baeS</name>
    <name evidence="15" type="ORF">YEW_CI09810</name>
</gene>
<keyword evidence="4 8" id="KW-0597">Phosphoprotein</keyword>
<dbReference type="PANTHER" id="PTHR43547">
    <property type="entry name" value="TWO-COMPONENT HISTIDINE KINASE"/>
    <property type="match status" value="1"/>
</dbReference>
<dbReference type="InterPro" id="IPR003594">
    <property type="entry name" value="HATPase_dom"/>
</dbReference>
<reference evidence="15" key="1">
    <citation type="journal article" date="2011" name="BMC Genomics">
        <title>Shotgun sequencing of Yersinia enterocolitica strain W22703 (biotype 2, serotype O:9): genomic evidence for oscillation between invertebrates and mammals.</title>
        <authorList>
            <person name="Fuchs T.M."/>
            <person name="Brandt K."/>
            <person name="Starke M."/>
            <person name="Rattei T."/>
        </authorList>
    </citation>
    <scope>NUCLEOTIDE SEQUENCE</scope>
</reference>
<dbReference type="Gene3D" id="6.10.250.690">
    <property type="match status" value="1"/>
</dbReference>
<dbReference type="CDD" id="cd00383">
    <property type="entry name" value="trans_reg_C"/>
    <property type="match status" value="1"/>
</dbReference>
<evidence type="ECO:0000256" key="6">
    <source>
        <dbReference type="ARBA" id="ARBA00022777"/>
    </source>
</evidence>
<accession>F4N5F9</accession>
<protein>
    <recommendedName>
        <fullName evidence="3">histidine kinase</fullName>
        <ecNumber evidence="3">2.7.13.3</ecNumber>
    </recommendedName>
</protein>
<keyword evidence="10" id="KW-0472">Membrane</keyword>
<feature type="modified residue" description="4-aspartylphosphate" evidence="8">
    <location>
        <position position="523"/>
    </location>
</feature>
<keyword evidence="7 9" id="KW-0238">DNA-binding</keyword>
<evidence type="ECO:0000313" key="15">
    <source>
        <dbReference type="EMBL" id="CBX73317.1"/>
    </source>
</evidence>
<dbReference type="GO" id="GO:0005886">
    <property type="term" value="C:plasma membrane"/>
    <property type="evidence" value="ECO:0007669"/>
    <property type="project" value="UniProtKB-ARBA"/>
</dbReference>
<dbReference type="InterPro" id="IPR011006">
    <property type="entry name" value="CheY-like_superfamily"/>
</dbReference>
<dbReference type="SMART" id="SM00387">
    <property type="entry name" value="HATPase_c"/>
    <property type="match status" value="1"/>
</dbReference>
<evidence type="ECO:0000256" key="5">
    <source>
        <dbReference type="ARBA" id="ARBA00022679"/>
    </source>
</evidence>